<gene>
    <name evidence="2" type="primary">metXA</name>
    <name evidence="5" type="ORF">SAMN05660895_0381</name>
</gene>
<keyword evidence="6" id="KW-1185">Reference proteome</keyword>
<keyword evidence="2" id="KW-0028">Amino-acid biosynthesis</keyword>
<organism evidence="5 6">
    <name type="scientific">Thermoflavifilum thermophilum</name>
    <dbReference type="NCBI Taxonomy" id="1393122"/>
    <lineage>
        <taxon>Bacteria</taxon>
        <taxon>Pseudomonadati</taxon>
        <taxon>Bacteroidota</taxon>
        <taxon>Chitinophagia</taxon>
        <taxon>Chitinophagales</taxon>
        <taxon>Chitinophagaceae</taxon>
        <taxon>Thermoflavifilum</taxon>
    </lineage>
</organism>
<dbReference type="Gene3D" id="3.40.50.1820">
    <property type="entry name" value="alpha/beta hydrolase"/>
    <property type="match status" value="1"/>
</dbReference>
<feature type="binding site" evidence="2">
    <location>
        <position position="217"/>
    </location>
    <ligand>
        <name>substrate</name>
    </ligand>
</feature>
<dbReference type="GO" id="GO:0004414">
    <property type="term" value="F:homoserine O-acetyltransferase activity"/>
    <property type="evidence" value="ECO:0007669"/>
    <property type="project" value="UniProtKB-UniRule"/>
</dbReference>
<comment type="catalytic activity">
    <reaction evidence="2">
        <text>L-homoserine + acetyl-CoA = O-acetyl-L-homoserine + CoA</text>
        <dbReference type="Rhea" id="RHEA:13701"/>
        <dbReference type="ChEBI" id="CHEBI:57287"/>
        <dbReference type="ChEBI" id="CHEBI:57288"/>
        <dbReference type="ChEBI" id="CHEBI:57476"/>
        <dbReference type="ChEBI" id="CHEBI:57716"/>
        <dbReference type="EC" id="2.3.1.31"/>
    </reaction>
</comment>
<reference evidence="6" key="1">
    <citation type="submission" date="2016-10" db="EMBL/GenBank/DDBJ databases">
        <authorList>
            <person name="Varghese N."/>
            <person name="Submissions S."/>
        </authorList>
    </citation>
    <scope>NUCLEOTIDE SEQUENCE [LARGE SCALE GENOMIC DNA]</scope>
    <source>
        <strain evidence="6">DSM 14807</strain>
    </source>
</reference>
<dbReference type="InterPro" id="IPR000073">
    <property type="entry name" value="AB_hydrolase_1"/>
</dbReference>
<dbReference type="NCBIfam" id="TIGR01392">
    <property type="entry name" value="homoserO_Ac_trn"/>
    <property type="match status" value="1"/>
</dbReference>
<keyword evidence="2" id="KW-0012">Acyltransferase</keyword>
<dbReference type="GO" id="GO:0009092">
    <property type="term" value="P:homoserine metabolic process"/>
    <property type="evidence" value="ECO:0007669"/>
    <property type="project" value="TreeGrafter"/>
</dbReference>
<dbReference type="EC" id="2.3.1.31" evidence="2"/>
<accession>A0A1I7N1X4</accession>
<sequence>MPYFCMQHFIPEKQHLALIQYYHHAAPLKLESGQILPEVQIAYHTYGRLNAAGDNVIWICHALTANSDVAEWWPGMVGQGKVINPERYFIVCANILGSCYGSSGPLTANPITGKPYYSSFPMVTIRDMVQAHILLARHLGIKQIYLLVGGSMGGYQAMEWALMEPEFVQRLFLLATGAAESAWGIAIHTAQRLAIEADSTWKDDRPDAGAKGLKAARAIGMLTYRNYQTFVRTQTDLDFSKIDHFKASSYILYQGDKLVKRFNAQSYWLLTKAMDSHNIARGRAERLEDVLATIQQKALILGITSDILCPPEEQRFLAKHMPYSAYYEIDSPYGHDGFLIEFDVIGQVLRDWLEGRLP</sequence>
<dbReference type="GO" id="GO:0009086">
    <property type="term" value="P:methionine biosynthetic process"/>
    <property type="evidence" value="ECO:0007669"/>
    <property type="project" value="UniProtKB-UniRule"/>
</dbReference>
<dbReference type="InterPro" id="IPR029058">
    <property type="entry name" value="AB_hydrolase_fold"/>
</dbReference>
<dbReference type="NCBIfam" id="NF001209">
    <property type="entry name" value="PRK00175.1"/>
    <property type="match status" value="1"/>
</dbReference>
<comment type="similarity">
    <text evidence="2">Belongs to the AB hydrolase superfamily. MetX family.</text>
</comment>
<evidence type="ECO:0000256" key="1">
    <source>
        <dbReference type="ARBA" id="ARBA00022679"/>
    </source>
</evidence>
<dbReference type="Proteomes" id="UP000199537">
    <property type="component" value="Unassembled WGS sequence"/>
</dbReference>
<feature type="active site" description="Nucleophile" evidence="2 3">
    <location>
        <position position="151"/>
    </location>
</feature>
<evidence type="ECO:0000256" key="2">
    <source>
        <dbReference type="HAMAP-Rule" id="MF_00296"/>
    </source>
</evidence>
<feature type="domain" description="AB hydrolase-1" evidence="4">
    <location>
        <begin position="56"/>
        <end position="339"/>
    </location>
</feature>
<evidence type="ECO:0000313" key="5">
    <source>
        <dbReference type="EMBL" id="SFV28662.1"/>
    </source>
</evidence>
<evidence type="ECO:0000313" key="6">
    <source>
        <dbReference type="Proteomes" id="UP000199537"/>
    </source>
</evidence>
<proteinExistence type="inferred from homology"/>
<dbReference type="PANTHER" id="PTHR32268">
    <property type="entry name" value="HOMOSERINE O-ACETYLTRANSFERASE"/>
    <property type="match status" value="1"/>
</dbReference>
<keyword evidence="2" id="KW-0963">Cytoplasm</keyword>
<keyword evidence="1 2" id="KW-0808">Transferase</keyword>
<comment type="subcellular location">
    <subcellularLocation>
        <location evidence="2">Cytoplasm</location>
    </subcellularLocation>
</comment>
<dbReference type="STRING" id="1393122.SAMN05660895_0381"/>
<dbReference type="InterPro" id="IPR008220">
    <property type="entry name" value="HAT_MetX-like"/>
</dbReference>
<dbReference type="HAMAP" id="MF_00296">
    <property type="entry name" value="MetX_acyltransf"/>
    <property type="match status" value="1"/>
</dbReference>
<dbReference type="PANTHER" id="PTHR32268:SF11">
    <property type="entry name" value="HOMOSERINE O-ACETYLTRANSFERASE"/>
    <property type="match status" value="1"/>
</dbReference>
<comment type="pathway">
    <text evidence="2">Amino-acid biosynthesis; L-methionine biosynthesis via de novo pathway; O-acetyl-L-homoserine from L-homoserine: step 1/1.</text>
</comment>
<comment type="caution">
    <text evidence="2">Lacks conserved residue(s) required for the propagation of feature annotation.</text>
</comment>
<evidence type="ECO:0000256" key="3">
    <source>
        <dbReference type="PIRSR" id="PIRSR000443-1"/>
    </source>
</evidence>
<dbReference type="GO" id="GO:0005737">
    <property type="term" value="C:cytoplasm"/>
    <property type="evidence" value="ECO:0007669"/>
    <property type="project" value="UniProtKB-SubCell"/>
</dbReference>
<feature type="active site" evidence="2 3">
    <location>
        <position position="306"/>
    </location>
</feature>
<comment type="function">
    <text evidence="2">Transfers an acetyl group from acetyl-CoA to L-homoserine, forming acetyl-L-homoserine.</text>
</comment>
<feature type="active site" evidence="2 3">
    <location>
        <position position="335"/>
    </location>
</feature>
<dbReference type="AlphaFoldDB" id="A0A1I7N1X4"/>
<dbReference type="SUPFAM" id="SSF53474">
    <property type="entry name" value="alpha/beta-Hydrolases"/>
    <property type="match status" value="1"/>
</dbReference>
<dbReference type="EMBL" id="FPCJ01000001">
    <property type="protein sequence ID" value="SFV28662.1"/>
    <property type="molecule type" value="Genomic_DNA"/>
</dbReference>
<keyword evidence="2" id="KW-0486">Methionine biosynthesis</keyword>
<feature type="binding site" evidence="2">
    <location>
        <position position="336"/>
    </location>
    <ligand>
        <name>substrate</name>
    </ligand>
</feature>
<evidence type="ECO:0000259" key="4">
    <source>
        <dbReference type="Pfam" id="PF00561"/>
    </source>
</evidence>
<dbReference type="PIRSF" id="PIRSF000443">
    <property type="entry name" value="Homoser_Ac_trans"/>
    <property type="match status" value="1"/>
</dbReference>
<comment type="subunit">
    <text evidence="2">Homodimer.</text>
</comment>
<name>A0A1I7N1X4_9BACT</name>
<dbReference type="Pfam" id="PF00561">
    <property type="entry name" value="Abhydrolase_1"/>
    <property type="match status" value="1"/>
</dbReference>
<protein>
    <recommendedName>
        <fullName evidence="2">Homoserine O-acetyltransferase</fullName>
        <shortName evidence="2">HAT</shortName>
        <ecNumber evidence="2">2.3.1.31</ecNumber>
    </recommendedName>
    <alternativeName>
        <fullName evidence="2">Homoserine transacetylase</fullName>
        <shortName evidence="2">HTA</shortName>
    </alternativeName>
</protein>
<dbReference type="UniPathway" id="UPA00051">
    <property type="reaction ID" value="UER00074"/>
</dbReference>